<keyword evidence="4" id="KW-0804">Transcription</keyword>
<protein>
    <submittedName>
        <fullName evidence="7">RNA polymerase, sigma-24 subunit, ECF subfamily</fullName>
    </submittedName>
</protein>
<dbReference type="EMBL" id="CP000473">
    <property type="protein sequence ID" value="ABJ85060.1"/>
    <property type="molecule type" value="Genomic_DNA"/>
</dbReference>
<dbReference type="GO" id="GO:0006352">
    <property type="term" value="P:DNA-templated transcription initiation"/>
    <property type="evidence" value="ECO:0007669"/>
    <property type="project" value="InterPro"/>
</dbReference>
<dbReference type="OrthoDB" id="9785675at2"/>
<dbReference type="Pfam" id="PF08281">
    <property type="entry name" value="Sigma70_r4_2"/>
    <property type="match status" value="1"/>
</dbReference>
<dbReference type="SUPFAM" id="SSF88659">
    <property type="entry name" value="Sigma3 and sigma4 domains of RNA polymerase sigma factors"/>
    <property type="match status" value="1"/>
</dbReference>
<dbReference type="InterPro" id="IPR013325">
    <property type="entry name" value="RNA_pol_sigma_r2"/>
</dbReference>
<dbReference type="HOGENOM" id="CLU_047691_3_0_0"/>
<evidence type="ECO:0000256" key="2">
    <source>
        <dbReference type="ARBA" id="ARBA00023015"/>
    </source>
</evidence>
<dbReference type="InterPro" id="IPR036388">
    <property type="entry name" value="WH-like_DNA-bd_sf"/>
</dbReference>
<dbReference type="AlphaFoldDB" id="Q01Z55"/>
<dbReference type="InterPro" id="IPR014284">
    <property type="entry name" value="RNA_pol_sigma-70_dom"/>
</dbReference>
<keyword evidence="3" id="KW-0731">Sigma factor</keyword>
<dbReference type="PANTHER" id="PTHR43133">
    <property type="entry name" value="RNA POLYMERASE ECF-TYPE SIGMA FACTO"/>
    <property type="match status" value="1"/>
</dbReference>
<proteinExistence type="inferred from homology"/>
<evidence type="ECO:0000259" key="6">
    <source>
        <dbReference type="Pfam" id="PF08281"/>
    </source>
</evidence>
<dbReference type="KEGG" id="sus:Acid_4096"/>
<evidence type="ECO:0000256" key="1">
    <source>
        <dbReference type="ARBA" id="ARBA00010641"/>
    </source>
</evidence>
<dbReference type="STRING" id="234267.Acid_4096"/>
<dbReference type="Gene3D" id="1.10.10.10">
    <property type="entry name" value="Winged helix-like DNA-binding domain superfamily/Winged helix DNA-binding domain"/>
    <property type="match status" value="1"/>
</dbReference>
<accession>Q01Z55</accession>
<evidence type="ECO:0000313" key="7">
    <source>
        <dbReference type="EMBL" id="ABJ85060.1"/>
    </source>
</evidence>
<dbReference type="PANTHER" id="PTHR43133:SF51">
    <property type="entry name" value="RNA POLYMERASE SIGMA FACTOR"/>
    <property type="match status" value="1"/>
</dbReference>
<dbReference type="FunCoup" id="Q01Z55">
    <property type="interactions" value="325"/>
</dbReference>
<keyword evidence="2" id="KW-0805">Transcription regulation</keyword>
<dbReference type="Gene3D" id="1.10.1740.10">
    <property type="match status" value="1"/>
</dbReference>
<evidence type="ECO:0000256" key="3">
    <source>
        <dbReference type="ARBA" id="ARBA00023082"/>
    </source>
</evidence>
<feature type="domain" description="RNA polymerase sigma factor 70 region 4 type 2" evidence="6">
    <location>
        <begin position="121"/>
        <end position="172"/>
    </location>
</feature>
<dbReference type="Pfam" id="PF04542">
    <property type="entry name" value="Sigma70_r2"/>
    <property type="match status" value="1"/>
</dbReference>
<evidence type="ECO:0000256" key="4">
    <source>
        <dbReference type="ARBA" id="ARBA00023163"/>
    </source>
</evidence>
<dbReference type="InterPro" id="IPR013324">
    <property type="entry name" value="RNA_pol_sigma_r3/r4-like"/>
</dbReference>
<dbReference type="GO" id="GO:0016987">
    <property type="term" value="F:sigma factor activity"/>
    <property type="evidence" value="ECO:0007669"/>
    <property type="project" value="UniProtKB-KW"/>
</dbReference>
<dbReference type="NCBIfam" id="TIGR02937">
    <property type="entry name" value="sigma70-ECF"/>
    <property type="match status" value="1"/>
</dbReference>
<dbReference type="SUPFAM" id="SSF88946">
    <property type="entry name" value="Sigma2 domain of RNA polymerase sigma factors"/>
    <property type="match status" value="1"/>
</dbReference>
<dbReference type="GO" id="GO:0003677">
    <property type="term" value="F:DNA binding"/>
    <property type="evidence" value="ECO:0007669"/>
    <property type="project" value="InterPro"/>
</dbReference>
<dbReference type="InParanoid" id="Q01Z55"/>
<comment type="similarity">
    <text evidence="1">Belongs to the sigma-70 factor family. ECF subfamily.</text>
</comment>
<gene>
    <name evidence="7" type="ordered locus">Acid_4096</name>
</gene>
<dbReference type="eggNOG" id="COG1595">
    <property type="taxonomic scope" value="Bacteria"/>
</dbReference>
<name>Q01Z55_SOLUE</name>
<dbReference type="InterPro" id="IPR039425">
    <property type="entry name" value="RNA_pol_sigma-70-like"/>
</dbReference>
<organism evidence="7">
    <name type="scientific">Solibacter usitatus (strain Ellin6076)</name>
    <dbReference type="NCBI Taxonomy" id="234267"/>
    <lineage>
        <taxon>Bacteria</taxon>
        <taxon>Pseudomonadati</taxon>
        <taxon>Acidobacteriota</taxon>
        <taxon>Terriglobia</taxon>
        <taxon>Bryobacterales</taxon>
        <taxon>Solibacteraceae</taxon>
        <taxon>Candidatus Solibacter</taxon>
    </lineage>
</organism>
<reference evidence="7" key="1">
    <citation type="submission" date="2006-10" db="EMBL/GenBank/DDBJ databases">
        <title>Complete sequence of Solibacter usitatus Ellin6076.</title>
        <authorList>
            <consortium name="US DOE Joint Genome Institute"/>
            <person name="Copeland A."/>
            <person name="Lucas S."/>
            <person name="Lapidus A."/>
            <person name="Barry K."/>
            <person name="Detter J.C."/>
            <person name="Glavina del Rio T."/>
            <person name="Hammon N."/>
            <person name="Israni S."/>
            <person name="Dalin E."/>
            <person name="Tice H."/>
            <person name="Pitluck S."/>
            <person name="Thompson L.S."/>
            <person name="Brettin T."/>
            <person name="Bruce D."/>
            <person name="Han C."/>
            <person name="Tapia R."/>
            <person name="Gilna P."/>
            <person name="Schmutz J."/>
            <person name="Larimer F."/>
            <person name="Land M."/>
            <person name="Hauser L."/>
            <person name="Kyrpides N."/>
            <person name="Mikhailova N."/>
            <person name="Janssen P.H."/>
            <person name="Kuske C.R."/>
            <person name="Richardson P."/>
        </authorList>
    </citation>
    <scope>NUCLEOTIDE SEQUENCE</scope>
    <source>
        <strain evidence="7">Ellin6076</strain>
    </source>
</reference>
<evidence type="ECO:0000259" key="5">
    <source>
        <dbReference type="Pfam" id="PF04542"/>
    </source>
</evidence>
<dbReference type="InterPro" id="IPR013249">
    <property type="entry name" value="RNA_pol_sigma70_r4_t2"/>
</dbReference>
<feature type="domain" description="RNA polymerase sigma-70 region 2" evidence="5">
    <location>
        <begin position="25"/>
        <end position="92"/>
    </location>
</feature>
<sequence>MVLECTDRELVEGCRRGEREAFRVLFETYKDKIYSIALRFSGDQALAMDIAQDTFLKLYSSIADFRGESQFSTWVYRLVVNSCLDHKRKSWRMIPLADELLAVMRAPGDALHAVIRTEMSERVQRAVEKLPEEQRIVVVLRYTEGLAYEQIAEVIGCSMGTVASRLNRAHRALERRLANLKGAAHV</sequence>
<dbReference type="InterPro" id="IPR007627">
    <property type="entry name" value="RNA_pol_sigma70_r2"/>
</dbReference>
<dbReference type="CDD" id="cd06171">
    <property type="entry name" value="Sigma70_r4"/>
    <property type="match status" value="1"/>
</dbReference>